<dbReference type="AlphaFoldDB" id="A0AAE3XNZ9"/>
<evidence type="ECO:0000313" key="2">
    <source>
        <dbReference type="Proteomes" id="UP001185092"/>
    </source>
</evidence>
<keyword evidence="2" id="KW-1185">Reference proteome</keyword>
<evidence type="ECO:0008006" key="3">
    <source>
        <dbReference type="Google" id="ProtNLM"/>
    </source>
</evidence>
<sequence length="890" mass="103018">MKSRSQIIIAFFIFLSLVSLDLRADNTKKAQKFLAKKEYSKALELLKEDVHKDKANVNANLILSQLFLTEDFQQYSPDSSFHYIVESIVYFDSISDEKALSRLNKIGVNENSLITQRKHVEKAAYDIALNLNTVSGYQHFINTYINSEQLKKAIALRNELAFKEAEEKNTFVAFYNFMRNYPEAVQVPKAQAKYDKLLYETKTKNGSLKSLKSFRSANPNSPYLRETETRIFKLQCASNDLDSTYDFLLEYGFDSPISREVASYMLAQYRTLEDTVSIFERFPKLPYKDSIENVMNLDRIGYVTPMFDQDISKYYFIKPNGKKLFDKEFDEIPQNYVCGDIKTSFLMGQNDDRGILLGRNGKEIYQGDFTEAKDLGYGLIGLINSESSFVVHECGWEICPSGKFDQVKLLNQSFILTQKSDDVGLYSATGIEILRANYDDIEYDNGFLIIDNGDRLAIVHEDEILSRIGEPLLLSFKYDDYEVVSNDYVIGIVDGDEVLLNKNDEQVISIGKQRIYGYSNYWIVNNDSGSEIYDKQGEKISHKSFEQILFNENWLSFQFNKKWALQLRDSLDLNTLDFKYDSVNLVSDEFVFAIENQNANVFFSDSKEVLTVEAQKLLLRVLTNNLTGDDRKDFLEVKDKTRIVRIFGEQGEEFLKGYFKNVIVSPSGYLIIEAKNKKGLKSPEGKSLLKTVYNGITESKKGFFDLFLNSKFGLYSMEKDMYIKPTYSRTLEVYNDTLLVGNLWNKSGFINYQNKRVSKFEFGEIQHWNDSIALVKKENTWQLYDIYEKKLFGEKFNEFEVLIENEKEKVLIIRQNGQEGVLSSIKGLVIEPTLDQIVNIGDDQQPLYMGDKYVYEAELHILVYYDKSGERIKRLSLSNKEFKRLFCNKE</sequence>
<proteinExistence type="predicted"/>
<organism evidence="1 2">
    <name type="scientific">Aureibacter tunicatorum</name>
    <dbReference type="NCBI Taxonomy" id="866807"/>
    <lineage>
        <taxon>Bacteria</taxon>
        <taxon>Pseudomonadati</taxon>
        <taxon>Bacteroidota</taxon>
        <taxon>Cytophagia</taxon>
        <taxon>Cytophagales</taxon>
        <taxon>Persicobacteraceae</taxon>
        <taxon>Aureibacter</taxon>
    </lineage>
</organism>
<gene>
    <name evidence="1" type="ORF">HNQ88_002436</name>
</gene>
<accession>A0AAE3XNZ9</accession>
<dbReference type="RefSeq" id="WP_309939060.1">
    <property type="nucleotide sequence ID" value="NZ_AP025305.1"/>
</dbReference>
<name>A0AAE3XNZ9_9BACT</name>
<comment type="caution">
    <text evidence="1">The sequence shown here is derived from an EMBL/GenBank/DDBJ whole genome shotgun (WGS) entry which is preliminary data.</text>
</comment>
<dbReference type="Proteomes" id="UP001185092">
    <property type="component" value="Unassembled WGS sequence"/>
</dbReference>
<evidence type="ECO:0000313" key="1">
    <source>
        <dbReference type="EMBL" id="MDR6239399.1"/>
    </source>
</evidence>
<protein>
    <recommendedName>
        <fullName evidence="3">WG repeat-containing protein</fullName>
    </recommendedName>
</protein>
<reference evidence="1" key="1">
    <citation type="submission" date="2023-07" db="EMBL/GenBank/DDBJ databases">
        <title>Genomic Encyclopedia of Type Strains, Phase IV (KMG-IV): sequencing the most valuable type-strain genomes for metagenomic binning, comparative biology and taxonomic classification.</title>
        <authorList>
            <person name="Goeker M."/>
        </authorList>
    </citation>
    <scope>NUCLEOTIDE SEQUENCE</scope>
    <source>
        <strain evidence="1">DSM 26174</strain>
    </source>
</reference>
<dbReference type="EMBL" id="JAVDQD010000002">
    <property type="protein sequence ID" value="MDR6239399.1"/>
    <property type="molecule type" value="Genomic_DNA"/>
</dbReference>